<name>A0AAD4SNY4_9MAGN</name>
<evidence type="ECO:0000313" key="2">
    <source>
        <dbReference type="Proteomes" id="UP001202328"/>
    </source>
</evidence>
<gene>
    <name evidence="1" type="ORF">MKW98_007128</name>
</gene>
<evidence type="ECO:0000313" key="1">
    <source>
        <dbReference type="EMBL" id="KAI3913112.1"/>
    </source>
</evidence>
<comment type="caution">
    <text evidence="1">The sequence shown here is derived from an EMBL/GenBank/DDBJ whole genome shotgun (WGS) entry which is preliminary data.</text>
</comment>
<dbReference type="Proteomes" id="UP001202328">
    <property type="component" value="Unassembled WGS sequence"/>
</dbReference>
<accession>A0AAD4SNY4</accession>
<keyword evidence="2" id="KW-1185">Reference proteome</keyword>
<dbReference type="EMBL" id="JAJJMB010009541">
    <property type="protein sequence ID" value="KAI3913112.1"/>
    <property type="molecule type" value="Genomic_DNA"/>
</dbReference>
<sequence>MLKVKLMEVVAQSRVEVRRRVGGQCQSYVLLPRGAVQSTGFDQLMRECQDMIATWKKQKVNPVPEEEWMAVLKGMPDLDENLKLDAVDFLRGDSVDAQFFLALTAELQKKWLIRKLRPNLL</sequence>
<dbReference type="AlphaFoldDB" id="A0AAD4SNY4"/>
<organism evidence="1 2">
    <name type="scientific">Papaver atlanticum</name>
    <dbReference type="NCBI Taxonomy" id="357466"/>
    <lineage>
        <taxon>Eukaryota</taxon>
        <taxon>Viridiplantae</taxon>
        <taxon>Streptophyta</taxon>
        <taxon>Embryophyta</taxon>
        <taxon>Tracheophyta</taxon>
        <taxon>Spermatophyta</taxon>
        <taxon>Magnoliopsida</taxon>
        <taxon>Ranunculales</taxon>
        <taxon>Papaveraceae</taxon>
        <taxon>Papaveroideae</taxon>
        <taxon>Papaver</taxon>
    </lineage>
</organism>
<protein>
    <submittedName>
        <fullName evidence="1">Uncharacterized protein</fullName>
    </submittedName>
</protein>
<reference evidence="1" key="1">
    <citation type="submission" date="2022-04" db="EMBL/GenBank/DDBJ databases">
        <title>A functionally conserved STORR gene fusion in Papaver species that diverged 16.8 million years ago.</title>
        <authorList>
            <person name="Catania T."/>
        </authorList>
    </citation>
    <scope>NUCLEOTIDE SEQUENCE</scope>
    <source>
        <strain evidence="1">S-188037</strain>
    </source>
</reference>
<proteinExistence type="predicted"/>